<dbReference type="EMBL" id="JBHSNW010000046">
    <property type="protein sequence ID" value="MFC5822038.1"/>
    <property type="molecule type" value="Genomic_DNA"/>
</dbReference>
<dbReference type="RefSeq" id="WP_219551659.1">
    <property type="nucleotide sequence ID" value="NZ_JAHKRN010000078.1"/>
</dbReference>
<comment type="caution">
    <text evidence="1">The sequence shown here is derived from an EMBL/GenBank/DDBJ whole genome shotgun (WGS) entry which is preliminary data.</text>
</comment>
<evidence type="ECO:0008006" key="3">
    <source>
        <dbReference type="Google" id="ProtNLM"/>
    </source>
</evidence>
<gene>
    <name evidence="1" type="ORF">ACFPUY_43750</name>
</gene>
<evidence type="ECO:0000313" key="2">
    <source>
        <dbReference type="Proteomes" id="UP001596096"/>
    </source>
</evidence>
<sequence length="82" mass="9042">MAIPKKDSRLITVDGTVFRCLFLVKGSQPTLHRRFKALPWRDAILNDRTDETAHGRREGGSPRSVDTGCHTASSTLSVLCCS</sequence>
<name>A0ABW1CB34_9ACTN</name>
<accession>A0ABW1CB34</accession>
<dbReference type="Proteomes" id="UP001596096">
    <property type="component" value="Unassembled WGS sequence"/>
</dbReference>
<organism evidence="1 2">
    <name type="scientific">Nonomuraea harbinensis</name>
    <dbReference type="NCBI Taxonomy" id="1286938"/>
    <lineage>
        <taxon>Bacteria</taxon>
        <taxon>Bacillati</taxon>
        <taxon>Actinomycetota</taxon>
        <taxon>Actinomycetes</taxon>
        <taxon>Streptosporangiales</taxon>
        <taxon>Streptosporangiaceae</taxon>
        <taxon>Nonomuraea</taxon>
    </lineage>
</organism>
<reference evidence="2" key="1">
    <citation type="journal article" date="2019" name="Int. J. Syst. Evol. Microbiol.">
        <title>The Global Catalogue of Microorganisms (GCM) 10K type strain sequencing project: providing services to taxonomists for standard genome sequencing and annotation.</title>
        <authorList>
            <consortium name="The Broad Institute Genomics Platform"/>
            <consortium name="The Broad Institute Genome Sequencing Center for Infectious Disease"/>
            <person name="Wu L."/>
            <person name="Ma J."/>
        </authorList>
    </citation>
    <scope>NUCLEOTIDE SEQUENCE [LARGE SCALE GENOMIC DNA]</scope>
    <source>
        <strain evidence="2">CGMCC 4.7106</strain>
    </source>
</reference>
<protein>
    <recommendedName>
        <fullName evidence="3">Transposase</fullName>
    </recommendedName>
</protein>
<evidence type="ECO:0000313" key="1">
    <source>
        <dbReference type="EMBL" id="MFC5822038.1"/>
    </source>
</evidence>
<keyword evidence="2" id="KW-1185">Reference proteome</keyword>
<proteinExistence type="predicted"/>